<evidence type="ECO:0000313" key="4">
    <source>
        <dbReference type="Proteomes" id="UP000054279"/>
    </source>
</evidence>
<feature type="non-terminal residue" evidence="3">
    <location>
        <position position="1"/>
    </location>
</feature>
<dbReference type="AlphaFoldDB" id="A0A0C9UP22"/>
<gene>
    <name evidence="3" type="ORF">M422DRAFT_129413</name>
</gene>
<dbReference type="HOGENOM" id="CLU_018688_3_0_1"/>
<dbReference type="OrthoDB" id="3219854at2759"/>
<accession>A0A0C9UP22</accession>
<feature type="transmembrane region" description="Helical" evidence="1">
    <location>
        <begin position="94"/>
        <end position="116"/>
    </location>
</feature>
<reference evidence="3 4" key="1">
    <citation type="submission" date="2014-06" db="EMBL/GenBank/DDBJ databases">
        <title>Evolutionary Origins and Diversification of the Mycorrhizal Mutualists.</title>
        <authorList>
            <consortium name="DOE Joint Genome Institute"/>
            <consortium name="Mycorrhizal Genomics Consortium"/>
            <person name="Kohler A."/>
            <person name="Kuo A."/>
            <person name="Nagy L.G."/>
            <person name="Floudas D."/>
            <person name="Copeland A."/>
            <person name="Barry K.W."/>
            <person name="Cichocki N."/>
            <person name="Veneault-Fourrey C."/>
            <person name="LaButti K."/>
            <person name="Lindquist E.A."/>
            <person name="Lipzen A."/>
            <person name="Lundell T."/>
            <person name="Morin E."/>
            <person name="Murat C."/>
            <person name="Riley R."/>
            <person name="Ohm R."/>
            <person name="Sun H."/>
            <person name="Tunlid A."/>
            <person name="Henrissat B."/>
            <person name="Grigoriev I.V."/>
            <person name="Hibbett D.S."/>
            <person name="Martin F."/>
        </authorList>
    </citation>
    <scope>NUCLEOTIDE SEQUENCE [LARGE SCALE GENOMIC DNA]</scope>
    <source>
        <strain evidence="3 4">SS14</strain>
    </source>
</reference>
<keyword evidence="1" id="KW-0472">Membrane</keyword>
<feature type="non-terminal residue" evidence="3">
    <location>
        <position position="120"/>
    </location>
</feature>
<keyword evidence="1" id="KW-1133">Transmembrane helix</keyword>
<dbReference type="Proteomes" id="UP000054279">
    <property type="component" value="Unassembled WGS sequence"/>
</dbReference>
<keyword evidence="1" id="KW-0812">Transmembrane</keyword>
<keyword evidence="4" id="KW-1185">Reference proteome</keyword>
<name>A0A0C9UP22_SPHS4</name>
<feature type="transmembrane region" description="Helical" evidence="1">
    <location>
        <begin position="30"/>
        <end position="49"/>
    </location>
</feature>
<dbReference type="Pfam" id="PF20153">
    <property type="entry name" value="DUF6535"/>
    <property type="match status" value="1"/>
</dbReference>
<organism evidence="3 4">
    <name type="scientific">Sphaerobolus stellatus (strain SS14)</name>
    <dbReference type="NCBI Taxonomy" id="990650"/>
    <lineage>
        <taxon>Eukaryota</taxon>
        <taxon>Fungi</taxon>
        <taxon>Dikarya</taxon>
        <taxon>Basidiomycota</taxon>
        <taxon>Agaricomycotina</taxon>
        <taxon>Agaricomycetes</taxon>
        <taxon>Phallomycetidae</taxon>
        <taxon>Geastrales</taxon>
        <taxon>Sphaerobolaceae</taxon>
        <taxon>Sphaerobolus</taxon>
    </lineage>
</organism>
<feature type="domain" description="DUF6535" evidence="2">
    <location>
        <begin position="8"/>
        <end position="120"/>
    </location>
</feature>
<protein>
    <recommendedName>
        <fullName evidence="2">DUF6535 domain-containing protein</fullName>
    </recommendedName>
</protein>
<sequence length="120" mass="13495">KDGMTRFWRTYERVAKDSDEQYFYTQDTQLNSILVFAGLFSAVSSTFIVDMESDLSADPMAITNTLLLALVHSNQTLNHDFTLPEFTGPTSSQLVIQSLAYLSLFTSLLAAFQAVLARQW</sequence>
<evidence type="ECO:0000313" key="3">
    <source>
        <dbReference type="EMBL" id="KIJ36559.1"/>
    </source>
</evidence>
<evidence type="ECO:0000259" key="2">
    <source>
        <dbReference type="Pfam" id="PF20153"/>
    </source>
</evidence>
<dbReference type="InterPro" id="IPR045338">
    <property type="entry name" value="DUF6535"/>
</dbReference>
<dbReference type="EMBL" id="KN837177">
    <property type="protein sequence ID" value="KIJ36559.1"/>
    <property type="molecule type" value="Genomic_DNA"/>
</dbReference>
<evidence type="ECO:0000256" key="1">
    <source>
        <dbReference type="SAM" id="Phobius"/>
    </source>
</evidence>
<proteinExistence type="predicted"/>